<reference evidence="5" key="1">
    <citation type="submission" date="2015-09" db="EMBL/GenBank/DDBJ databases">
        <authorList>
            <consortium name="Pathogen Informatics"/>
        </authorList>
    </citation>
    <scope>NUCLEOTIDE SEQUENCE [LARGE SCALE GENOMIC DNA]</scope>
    <source>
        <strain evidence="5">Lake Konstanz</strain>
    </source>
</reference>
<accession>A0A0S4J5T4</accession>
<name>A0A0S4J5T4_BODSA</name>
<keyword evidence="5" id="KW-1185">Reference proteome</keyword>
<dbReference type="InterPro" id="IPR003680">
    <property type="entry name" value="Flavodoxin_fold"/>
</dbReference>
<evidence type="ECO:0000259" key="3">
    <source>
        <dbReference type="Pfam" id="PF02525"/>
    </source>
</evidence>
<feature type="domain" description="Flavodoxin-like fold" evidence="3">
    <location>
        <begin position="3"/>
        <end position="62"/>
    </location>
</feature>
<dbReference type="EMBL" id="CYKH01001327">
    <property type="protein sequence ID" value="CUG86540.1"/>
    <property type="molecule type" value="Genomic_DNA"/>
</dbReference>
<comment type="similarity">
    <text evidence="1">Belongs to the NAD(P)H dehydrogenase (quinone) family.</text>
</comment>
<proteinExistence type="inferred from homology"/>
<evidence type="ECO:0000256" key="1">
    <source>
        <dbReference type="ARBA" id="ARBA00006252"/>
    </source>
</evidence>
<dbReference type="Proteomes" id="UP000051952">
    <property type="component" value="Unassembled WGS sequence"/>
</dbReference>
<evidence type="ECO:0000313" key="4">
    <source>
        <dbReference type="EMBL" id="CUG86540.1"/>
    </source>
</evidence>
<sequence>MVKYFIVIAHPEPKSICQAIGNTAIEALEAAGHEVKVTRLYEENFDALSTRKNYKEVKDAAHFKPPIEDAHATATNTFVIAHPEPKSICQAIGNTAIEALEAAGHEVKVTRLYEQNFDALSTRKNYKEVKDAAHFKPPIEDAHATATNTFADDVEAEIQKLEWCDVLVFQFPLYWFSLPAVLKGWVDRVFAFSRTYSYAQMYTTGVFKGKRAILSFTTGGPGAMYTPDGFSGDINGILRPIHR</sequence>
<keyword evidence="2" id="KW-0560">Oxidoreductase</keyword>
<feature type="domain" description="Flavodoxin-like fold" evidence="3">
    <location>
        <begin position="78"/>
        <end position="242"/>
    </location>
</feature>
<evidence type="ECO:0000256" key="2">
    <source>
        <dbReference type="ARBA" id="ARBA00023002"/>
    </source>
</evidence>
<dbReference type="InterPro" id="IPR029039">
    <property type="entry name" value="Flavoprotein-like_sf"/>
</dbReference>
<evidence type="ECO:0000313" key="5">
    <source>
        <dbReference type="Proteomes" id="UP000051952"/>
    </source>
</evidence>
<dbReference type="GO" id="GO:0005829">
    <property type="term" value="C:cytosol"/>
    <property type="evidence" value="ECO:0007669"/>
    <property type="project" value="TreeGrafter"/>
</dbReference>
<dbReference type="AlphaFoldDB" id="A0A0S4J5T4"/>
<dbReference type="OMA" id="GREHMFG"/>
<dbReference type="PANTHER" id="PTHR10204:SF34">
    <property type="entry name" value="NAD(P)H DEHYDROGENASE [QUINONE] 1 ISOFORM 1"/>
    <property type="match status" value="1"/>
</dbReference>
<dbReference type="InterPro" id="IPR051545">
    <property type="entry name" value="NAD(P)H_dehydrogenase_qn"/>
</dbReference>
<dbReference type="GO" id="GO:0003955">
    <property type="term" value="F:NAD(P)H dehydrogenase (quinone) activity"/>
    <property type="evidence" value="ECO:0007669"/>
    <property type="project" value="TreeGrafter"/>
</dbReference>
<dbReference type="SUPFAM" id="SSF52218">
    <property type="entry name" value="Flavoproteins"/>
    <property type="match status" value="2"/>
</dbReference>
<gene>
    <name evidence="4" type="ORF">BSAL_93645</name>
</gene>
<protein>
    <submittedName>
        <fullName evidence="4">NADH quinone oxidoreductase, putative</fullName>
    </submittedName>
</protein>
<dbReference type="OrthoDB" id="26889at2759"/>
<dbReference type="PANTHER" id="PTHR10204">
    <property type="entry name" value="NAD P H OXIDOREDUCTASE-RELATED"/>
    <property type="match status" value="1"/>
</dbReference>
<organism evidence="4 5">
    <name type="scientific">Bodo saltans</name>
    <name type="common">Flagellated protozoan</name>
    <dbReference type="NCBI Taxonomy" id="75058"/>
    <lineage>
        <taxon>Eukaryota</taxon>
        <taxon>Discoba</taxon>
        <taxon>Euglenozoa</taxon>
        <taxon>Kinetoplastea</taxon>
        <taxon>Metakinetoplastina</taxon>
        <taxon>Eubodonida</taxon>
        <taxon>Bodonidae</taxon>
        <taxon>Bodo</taxon>
    </lineage>
</organism>
<dbReference type="Pfam" id="PF02525">
    <property type="entry name" value="Flavodoxin_2"/>
    <property type="match status" value="2"/>
</dbReference>
<feature type="non-terminal residue" evidence="4">
    <location>
        <position position="243"/>
    </location>
</feature>
<dbReference type="Gene3D" id="3.40.50.360">
    <property type="match status" value="2"/>
</dbReference>
<dbReference type="VEuPathDB" id="TriTrypDB:BSAL_93645"/>